<dbReference type="EMBL" id="MT144525">
    <property type="protein sequence ID" value="QJA54644.1"/>
    <property type="molecule type" value="Genomic_DNA"/>
</dbReference>
<gene>
    <name evidence="1" type="ORF">TM448A05435_0004</name>
</gene>
<name>A0A6H2A4A4_9ZZZZ</name>
<proteinExistence type="predicted"/>
<accession>A0A6H2A4A4</accession>
<reference evidence="1" key="1">
    <citation type="submission" date="2020-03" db="EMBL/GenBank/DDBJ databases">
        <title>The deep terrestrial virosphere.</title>
        <authorList>
            <person name="Holmfeldt K."/>
            <person name="Nilsson E."/>
            <person name="Simone D."/>
            <person name="Lopez-Fernandez M."/>
            <person name="Wu X."/>
            <person name="de Brujin I."/>
            <person name="Lundin D."/>
            <person name="Andersson A."/>
            <person name="Bertilsson S."/>
            <person name="Dopson M."/>
        </authorList>
    </citation>
    <scope>NUCLEOTIDE SEQUENCE</scope>
    <source>
        <strain evidence="1">TM448A05435</strain>
    </source>
</reference>
<organism evidence="1">
    <name type="scientific">viral metagenome</name>
    <dbReference type="NCBI Taxonomy" id="1070528"/>
    <lineage>
        <taxon>unclassified sequences</taxon>
        <taxon>metagenomes</taxon>
        <taxon>organismal metagenomes</taxon>
    </lineage>
</organism>
<dbReference type="AlphaFoldDB" id="A0A6H2A4A4"/>
<evidence type="ECO:0000313" key="1">
    <source>
        <dbReference type="EMBL" id="QJA54644.1"/>
    </source>
</evidence>
<sequence length="57" mass="6736">MFELTKQNRIIKVKGLKGLKDFKDNKIMCPFCYSGYLEVGIVLDYWKCGICKKWTKI</sequence>
<protein>
    <submittedName>
        <fullName evidence="1">Uncharacterized protein</fullName>
    </submittedName>
</protein>